<evidence type="ECO:0000313" key="1">
    <source>
        <dbReference type="EMBL" id="MCH4562245.1"/>
    </source>
</evidence>
<evidence type="ECO:0000313" key="2">
    <source>
        <dbReference type="Proteomes" id="UP001202117"/>
    </source>
</evidence>
<dbReference type="EMBL" id="JAKVPY010000003">
    <property type="protein sequence ID" value="MCH4562245.1"/>
    <property type="molecule type" value="Genomic_DNA"/>
</dbReference>
<keyword evidence="2" id="KW-1185">Reference proteome</keyword>
<gene>
    <name evidence="1" type="ORF">MKP05_03755</name>
</gene>
<organism evidence="1 2">
    <name type="scientific">Halomonas flagellata</name>
    <dbReference type="NCBI Taxonomy" id="2920385"/>
    <lineage>
        <taxon>Bacteria</taxon>
        <taxon>Pseudomonadati</taxon>
        <taxon>Pseudomonadota</taxon>
        <taxon>Gammaproteobacteria</taxon>
        <taxon>Oceanospirillales</taxon>
        <taxon>Halomonadaceae</taxon>
        <taxon>Halomonas</taxon>
    </lineage>
</organism>
<proteinExistence type="predicted"/>
<name>A0ABS9RQY4_9GAMM</name>
<reference evidence="1 2" key="1">
    <citation type="submission" date="2022-02" db="EMBL/GenBank/DDBJ databases">
        <title>Halomonas fukangensis sp. nov., a halophilic bacterium isolated from a bulk soil of Kalidium foliatum at Fukang.</title>
        <authorList>
            <person name="Huang Y."/>
        </authorList>
    </citation>
    <scope>NUCLEOTIDE SEQUENCE [LARGE SCALE GENOMIC DNA]</scope>
    <source>
        <strain evidence="1 2">EGI 63088</strain>
    </source>
</reference>
<sequence length="64" mass="7129">MKLKCLTLENFRTKPSLSMTLGPRLAMLVRRTGASLSSLLHRLDAAIEEALEREIFVAEINDGT</sequence>
<accession>A0ABS9RQY4</accession>
<dbReference type="Proteomes" id="UP001202117">
    <property type="component" value="Unassembled WGS sequence"/>
</dbReference>
<dbReference type="RefSeq" id="WP_240567089.1">
    <property type="nucleotide sequence ID" value="NZ_JAKVPY010000003.1"/>
</dbReference>
<comment type="caution">
    <text evidence="1">The sequence shown here is derived from an EMBL/GenBank/DDBJ whole genome shotgun (WGS) entry which is preliminary data.</text>
</comment>
<protein>
    <submittedName>
        <fullName evidence="1">Uncharacterized protein</fullName>
    </submittedName>
</protein>